<protein>
    <submittedName>
        <fullName evidence="2">Terpene_synth_C domain-containing protein</fullName>
    </submittedName>
</protein>
<sequence>MKSLFKTVAKKISTEKQVLDKDSLPKTVLSDYRVYTAILSYNRYCTTTRVPPLPTIPEECFVFYKDMGINFRRTFERAEKVMDPVDTFIYYVELGNFQGQELIWNQLDGQQKDRVYDCADEVVGFLGYYLETGTVLPGSNLDDLYEKAKSKVFTVSAFIYGLCSVPLRRSILLSEFCTTLECQDIHWVANCEHLANLVKLKDFEINADEMHEGVAADIESTIRSNHSNFLRLPKNCRIPELEDFARERIGPYVPYDVPDSGYSTVVW</sequence>
<proteinExistence type="predicted"/>
<accession>A0A1I8AH08</accession>
<name>A0A1I8AH08_9BILA</name>
<reference evidence="2" key="1">
    <citation type="submission" date="2016-11" db="UniProtKB">
        <authorList>
            <consortium name="WormBaseParasite"/>
        </authorList>
    </citation>
    <scope>IDENTIFICATION</scope>
</reference>
<evidence type="ECO:0000313" key="1">
    <source>
        <dbReference type="Proteomes" id="UP000095287"/>
    </source>
</evidence>
<keyword evidence="1" id="KW-1185">Reference proteome</keyword>
<evidence type="ECO:0000313" key="2">
    <source>
        <dbReference type="WBParaSite" id="L893_g5646.t1"/>
    </source>
</evidence>
<dbReference type="WBParaSite" id="L893_g5646.t1">
    <property type="protein sequence ID" value="L893_g5646.t1"/>
    <property type="gene ID" value="L893_g5646"/>
</dbReference>
<dbReference type="Proteomes" id="UP000095287">
    <property type="component" value="Unplaced"/>
</dbReference>
<dbReference type="AlphaFoldDB" id="A0A1I8AH08"/>
<organism evidence="1 2">
    <name type="scientific">Steinernema glaseri</name>
    <dbReference type="NCBI Taxonomy" id="37863"/>
    <lineage>
        <taxon>Eukaryota</taxon>
        <taxon>Metazoa</taxon>
        <taxon>Ecdysozoa</taxon>
        <taxon>Nematoda</taxon>
        <taxon>Chromadorea</taxon>
        <taxon>Rhabditida</taxon>
        <taxon>Tylenchina</taxon>
        <taxon>Panagrolaimomorpha</taxon>
        <taxon>Strongyloidoidea</taxon>
        <taxon>Steinernematidae</taxon>
        <taxon>Steinernema</taxon>
    </lineage>
</organism>